<feature type="compositionally biased region" description="Basic and acidic residues" evidence="1">
    <location>
        <begin position="64"/>
        <end position="75"/>
    </location>
</feature>
<evidence type="ECO:0000256" key="1">
    <source>
        <dbReference type="SAM" id="MobiDB-lite"/>
    </source>
</evidence>
<reference evidence="3" key="1">
    <citation type="journal article" date="2020" name="Mol. Plant Microbe">
        <title>Rhizobial microsymbionts of the narrowly endemic Oxytropis species growing in Kamchatka are characterized by significant genetic diversity and possess a set of genes that are associated with T3SS and T6SS secretion systems and can affect the development of symbiosis.</title>
        <authorList>
            <person name="Safronova V."/>
            <person name="Guro P."/>
            <person name="Sazanova A."/>
            <person name="Kuznetsova I."/>
            <person name="Belimov A."/>
            <person name="Yakubov V."/>
            <person name="Chirak E."/>
            <person name="Afonin A."/>
            <person name="Gogolev Y."/>
            <person name="Andronov E."/>
            <person name="Tikhonovich I."/>
        </authorList>
    </citation>
    <scope>NUCLEOTIDE SEQUENCE [LARGE SCALE GENOMIC DNA]</scope>
    <source>
        <strain evidence="3">581</strain>
    </source>
</reference>
<accession>A0A7G6TSQ5</accession>
<organism evidence="2 3">
    <name type="scientific">Tardiphaga robiniae</name>
    <dbReference type="NCBI Taxonomy" id="943830"/>
    <lineage>
        <taxon>Bacteria</taxon>
        <taxon>Pseudomonadati</taxon>
        <taxon>Pseudomonadota</taxon>
        <taxon>Alphaproteobacteria</taxon>
        <taxon>Hyphomicrobiales</taxon>
        <taxon>Nitrobacteraceae</taxon>
        <taxon>Tardiphaga</taxon>
    </lineage>
</organism>
<sequence length="95" mass="10312">MKHIDKGPAHVRAVPDSLVICDGHPSSKGTREELSRSLCMTQQAKNRAFDKQPKPDQKIPPAGPHDKPELTDENKTPGSGVLPDKDHKEVEGPTG</sequence>
<dbReference type="EMBL" id="CP050292">
    <property type="protein sequence ID" value="QND69787.1"/>
    <property type="molecule type" value="Genomic_DNA"/>
</dbReference>
<feature type="compositionally biased region" description="Basic and acidic residues" evidence="1">
    <location>
        <begin position="47"/>
        <end position="57"/>
    </location>
</feature>
<name>A0A7G6TSQ5_9BRAD</name>
<protein>
    <submittedName>
        <fullName evidence="2">Uncharacterized protein</fullName>
    </submittedName>
</protein>
<feature type="region of interest" description="Disordered" evidence="1">
    <location>
        <begin position="1"/>
        <end position="95"/>
    </location>
</feature>
<dbReference type="Proteomes" id="UP000515291">
    <property type="component" value="Chromosome"/>
</dbReference>
<gene>
    <name evidence="2" type="ORF">HB776_06190</name>
</gene>
<proteinExistence type="predicted"/>
<evidence type="ECO:0000313" key="3">
    <source>
        <dbReference type="Proteomes" id="UP000515291"/>
    </source>
</evidence>
<evidence type="ECO:0000313" key="2">
    <source>
        <dbReference type="EMBL" id="QND69787.1"/>
    </source>
</evidence>
<dbReference type="RefSeq" id="WP_184520300.1">
    <property type="nucleotide sequence ID" value="NZ_CP050292.1"/>
</dbReference>
<dbReference type="AlphaFoldDB" id="A0A7G6TSQ5"/>
<feature type="compositionally biased region" description="Basic and acidic residues" evidence="1">
    <location>
        <begin position="83"/>
        <end position="95"/>
    </location>
</feature>
<dbReference type="KEGG" id="trb:HB776_06190"/>